<name>A0ABY5Y1Q9_9BACT</name>
<keyword evidence="4" id="KW-0808">Transferase</keyword>
<dbReference type="Gene3D" id="3.40.640.10">
    <property type="entry name" value="Type I PLP-dependent aspartate aminotransferase-like (Major domain)"/>
    <property type="match status" value="1"/>
</dbReference>
<dbReference type="InterPro" id="IPR024169">
    <property type="entry name" value="SP_NH2Trfase/AEP_transaminase"/>
</dbReference>
<dbReference type="Gene3D" id="3.90.1150.10">
    <property type="entry name" value="Aspartate Aminotransferase, domain 1"/>
    <property type="match status" value="1"/>
</dbReference>
<dbReference type="GO" id="GO:0008483">
    <property type="term" value="F:transaminase activity"/>
    <property type="evidence" value="ECO:0007669"/>
    <property type="project" value="UniProtKB-KW"/>
</dbReference>
<dbReference type="InterPro" id="IPR000192">
    <property type="entry name" value="Aminotrans_V_dom"/>
</dbReference>
<evidence type="ECO:0000313" key="8">
    <source>
        <dbReference type="Proteomes" id="UP001058120"/>
    </source>
</evidence>
<organism evidence="7 8">
    <name type="scientific">Taurinivorans muris</name>
    <dbReference type="NCBI Taxonomy" id="2787751"/>
    <lineage>
        <taxon>Bacteria</taxon>
        <taxon>Pseudomonadati</taxon>
        <taxon>Thermodesulfobacteriota</taxon>
        <taxon>Desulfovibrionia</taxon>
        <taxon>Desulfovibrionales</taxon>
        <taxon>Desulfovibrionaceae</taxon>
        <taxon>Taurinivorans</taxon>
    </lineage>
</organism>
<sequence>MGFKAYGALPFYPGPVTIHPKIAKVMHKDFAPPRFGTEYTELYADLTKKIQKICNTENEAIFPTGEAMVGLWGALKSCLKAGDKVVTVGTGVFGDGFADMAESLGCVVDKVSFPYDSTITRNDLERIDEAIKRTKPVMITAVHCETPSGTLNPLEELGKLKKERNVPLLVVDAVASMGGAEIKTDAWNCDILLGGSQKCFSCPPFTGIMLVSDTAWEIAEKVGYAGYDSILPFHNAAENPMKFPYTPCYTGIQALHKSAQLLEKEGLETVYRRHLEVAELCRNGLKELGIPLWTSPEAVNSPTCTAAMLPKGFDFKSWKWALAEYGMYIAGSFGPMDGKIFRIGHMGTQAKKEKMENALKIMKKVLKKRK</sequence>
<comment type="similarity">
    <text evidence="2">Belongs to the class-V pyridoxal-phosphate-dependent aminotransferase family.</text>
</comment>
<dbReference type="PIRSF" id="PIRSF000524">
    <property type="entry name" value="SPT"/>
    <property type="match status" value="1"/>
</dbReference>
<dbReference type="RefSeq" id="WP_334315314.1">
    <property type="nucleotide sequence ID" value="NZ_CP065938.1"/>
</dbReference>
<feature type="domain" description="Aminotransferase class V" evidence="6">
    <location>
        <begin position="34"/>
        <end position="329"/>
    </location>
</feature>
<evidence type="ECO:0000256" key="2">
    <source>
        <dbReference type="ARBA" id="ARBA00009236"/>
    </source>
</evidence>
<dbReference type="EMBL" id="CP065938">
    <property type="protein sequence ID" value="UWX05731.1"/>
    <property type="molecule type" value="Genomic_DNA"/>
</dbReference>
<keyword evidence="5" id="KW-0663">Pyridoxal phosphate</keyword>
<dbReference type="InterPro" id="IPR015424">
    <property type="entry name" value="PyrdxlP-dep_Trfase"/>
</dbReference>
<keyword evidence="8" id="KW-1185">Reference proteome</keyword>
<reference evidence="7" key="1">
    <citation type="submission" date="2020-12" db="EMBL/GenBank/DDBJ databases">
        <title>Taurinivorans muris gen. nov., sp. nov., fundamental and realized metabolic niche of a ubiquitous sulfidogenic bacterium in the murine intestine.</title>
        <authorList>
            <person name="Ye H."/>
            <person name="Hanson B.T."/>
            <person name="Loy A."/>
        </authorList>
    </citation>
    <scope>NUCLEOTIDE SEQUENCE</scope>
    <source>
        <strain evidence="7">LT0009</strain>
    </source>
</reference>
<comment type="cofactor">
    <cofactor evidence="1">
        <name>pyridoxal 5'-phosphate</name>
        <dbReference type="ChEBI" id="CHEBI:597326"/>
    </cofactor>
</comment>
<dbReference type="PANTHER" id="PTHR21152">
    <property type="entry name" value="AMINOTRANSFERASE CLASS V"/>
    <property type="match status" value="1"/>
</dbReference>
<dbReference type="SUPFAM" id="SSF53383">
    <property type="entry name" value="PLP-dependent transferases"/>
    <property type="match status" value="1"/>
</dbReference>
<accession>A0ABY5Y1Q9</accession>
<dbReference type="InterPro" id="IPR015421">
    <property type="entry name" value="PyrdxlP-dep_Trfase_major"/>
</dbReference>
<evidence type="ECO:0000256" key="1">
    <source>
        <dbReference type="ARBA" id="ARBA00001933"/>
    </source>
</evidence>
<dbReference type="InterPro" id="IPR015422">
    <property type="entry name" value="PyrdxlP-dep_Trfase_small"/>
</dbReference>
<dbReference type="PANTHER" id="PTHR21152:SF24">
    <property type="entry name" value="ALANINE--GLYOXYLATE AMINOTRANSFERASE 1"/>
    <property type="match status" value="1"/>
</dbReference>
<proteinExistence type="inferred from homology"/>
<evidence type="ECO:0000313" key="7">
    <source>
        <dbReference type="EMBL" id="UWX05731.1"/>
    </source>
</evidence>
<protein>
    <submittedName>
        <fullName evidence="7">Alanine--glyoxylate aminotransferase family protein</fullName>
    </submittedName>
</protein>
<evidence type="ECO:0000256" key="3">
    <source>
        <dbReference type="ARBA" id="ARBA00022576"/>
    </source>
</evidence>
<evidence type="ECO:0000256" key="4">
    <source>
        <dbReference type="ARBA" id="ARBA00022679"/>
    </source>
</evidence>
<gene>
    <name evidence="7" type="ORF">JBF11_09935</name>
</gene>
<keyword evidence="3 7" id="KW-0032">Aminotransferase</keyword>
<evidence type="ECO:0000259" key="6">
    <source>
        <dbReference type="Pfam" id="PF00266"/>
    </source>
</evidence>
<dbReference type="Proteomes" id="UP001058120">
    <property type="component" value="Chromosome"/>
</dbReference>
<dbReference type="Pfam" id="PF00266">
    <property type="entry name" value="Aminotran_5"/>
    <property type="match status" value="1"/>
</dbReference>
<evidence type="ECO:0000256" key="5">
    <source>
        <dbReference type="ARBA" id="ARBA00022898"/>
    </source>
</evidence>